<keyword evidence="5 8" id="KW-0418">Kinase</keyword>
<dbReference type="SUPFAM" id="SSF53067">
    <property type="entry name" value="Actin-like ATPase domain"/>
    <property type="match status" value="2"/>
</dbReference>
<dbReference type="GO" id="GO:0004856">
    <property type="term" value="F:D-xylulokinase activity"/>
    <property type="evidence" value="ECO:0007669"/>
    <property type="project" value="UniProtKB-UniRule"/>
</dbReference>
<proteinExistence type="inferred from homology"/>
<evidence type="ECO:0000256" key="10">
    <source>
        <dbReference type="RuleBase" id="RU364073"/>
    </source>
</evidence>
<evidence type="ECO:0000256" key="1">
    <source>
        <dbReference type="ARBA" id="ARBA00009156"/>
    </source>
</evidence>
<keyword evidence="3 8" id="KW-0808">Transferase</keyword>
<dbReference type="GO" id="GO:0005998">
    <property type="term" value="P:xylulose catabolic process"/>
    <property type="evidence" value="ECO:0007669"/>
    <property type="project" value="UniProtKB-UniRule"/>
</dbReference>
<dbReference type="InterPro" id="IPR000577">
    <property type="entry name" value="Carb_kinase_FGGY"/>
</dbReference>
<dbReference type="AlphaFoldDB" id="A0A7C9TLV7"/>
<keyword evidence="2 8" id="KW-0859">Xylose metabolism</keyword>
<dbReference type="InterPro" id="IPR050406">
    <property type="entry name" value="FGGY_Carb_Kinase"/>
</dbReference>
<feature type="domain" description="Carbohydrate kinase FGGY C-terminal" evidence="12">
    <location>
        <begin position="254"/>
        <end position="439"/>
    </location>
</feature>
<keyword evidence="6 8" id="KW-0067">ATP-binding</keyword>
<dbReference type="EMBL" id="JAAGOH010000012">
    <property type="protein sequence ID" value="NDY91867.1"/>
    <property type="molecule type" value="Genomic_DNA"/>
</dbReference>
<keyword evidence="4 8" id="KW-0547">Nucleotide-binding</keyword>
<evidence type="ECO:0000256" key="9">
    <source>
        <dbReference type="RuleBase" id="RU003733"/>
    </source>
</evidence>
<dbReference type="EC" id="2.7.1.17" evidence="8 10"/>
<evidence type="ECO:0000256" key="6">
    <source>
        <dbReference type="ARBA" id="ARBA00022840"/>
    </source>
</evidence>
<name>A0A7C9TLV7_9BURK</name>
<evidence type="ECO:0000259" key="12">
    <source>
        <dbReference type="Pfam" id="PF02782"/>
    </source>
</evidence>
<gene>
    <name evidence="8 10 13" type="primary">xylB</name>
    <name evidence="13" type="ORF">G3A44_11785</name>
</gene>
<comment type="catalytic activity">
    <reaction evidence="8 10">
        <text>D-xylulose + ATP = D-xylulose 5-phosphate + ADP + H(+)</text>
        <dbReference type="Rhea" id="RHEA:10964"/>
        <dbReference type="ChEBI" id="CHEBI:15378"/>
        <dbReference type="ChEBI" id="CHEBI:17140"/>
        <dbReference type="ChEBI" id="CHEBI:30616"/>
        <dbReference type="ChEBI" id="CHEBI:57737"/>
        <dbReference type="ChEBI" id="CHEBI:456216"/>
        <dbReference type="EC" id="2.7.1.17"/>
    </reaction>
</comment>
<dbReference type="NCBIfam" id="TIGR01312">
    <property type="entry name" value="XylB"/>
    <property type="match status" value="1"/>
</dbReference>
<evidence type="ECO:0000256" key="2">
    <source>
        <dbReference type="ARBA" id="ARBA00022629"/>
    </source>
</evidence>
<dbReference type="GO" id="GO:0042732">
    <property type="term" value="P:D-xylose metabolic process"/>
    <property type="evidence" value="ECO:0007669"/>
    <property type="project" value="UniProtKB-KW"/>
</dbReference>
<dbReference type="PANTHER" id="PTHR43095:SF6">
    <property type="entry name" value="XYLULOSE KINASE"/>
    <property type="match status" value="1"/>
</dbReference>
<dbReference type="Pfam" id="PF00370">
    <property type="entry name" value="FGGY_N"/>
    <property type="match status" value="1"/>
</dbReference>
<dbReference type="CDD" id="cd07808">
    <property type="entry name" value="ASKHA_NBD_FGGY_EcXK-like"/>
    <property type="match status" value="1"/>
</dbReference>
<dbReference type="InterPro" id="IPR043129">
    <property type="entry name" value="ATPase_NBD"/>
</dbReference>
<organism evidence="13 14">
    <name type="scientific">Ideonella livida</name>
    <dbReference type="NCBI Taxonomy" id="2707176"/>
    <lineage>
        <taxon>Bacteria</taxon>
        <taxon>Pseudomonadati</taxon>
        <taxon>Pseudomonadota</taxon>
        <taxon>Betaproteobacteria</taxon>
        <taxon>Burkholderiales</taxon>
        <taxon>Sphaerotilaceae</taxon>
        <taxon>Ideonella</taxon>
    </lineage>
</organism>
<sequence>MTLGLDLGTSGVKAVALQADGTLLAQAHAALTVSRPAPLWSEQDPADWWAATDAAVNALRAQLAPAAWARVRALAVAGQMHGAVLLDAQDQTLRPAILWNDGRAQAQCAELEVRAPNSREDTGNVAMAGFTAPKLLWVAAHEPAVFERLDRVLLPKDWLVLQLTGVASSEPSDAAGTLWLDLARRDWSDEQLKATGLQRRHMPVLHESAQVVGHLLPQWARAWGLSPAVHVAAGAGDNAAAALGLGVLHPGQGLVSLGTSGVIFLPTAQPQPHPARGVHAFCHARPHTWHQMAVHLNAASVLAWWAEVCGQPVAALLAELDAAALDPAAELPLCLPYLSGERTPHADPAASGAFLGLRASHGRADMTQAVLEGVAFALADGLDALREAGARPEALLATGGGARSGRWLQVLADVLDLPLQRPLAAEVGPALGAARLALCSLGHAEAAVMAPPAIEQVFEPRPAAARAPLLARRARFQAAWAPLRALG</sequence>
<evidence type="ECO:0000259" key="11">
    <source>
        <dbReference type="Pfam" id="PF00370"/>
    </source>
</evidence>
<dbReference type="GO" id="GO:0005524">
    <property type="term" value="F:ATP binding"/>
    <property type="evidence" value="ECO:0007669"/>
    <property type="project" value="UniProtKB-UniRule"/>
</dbReference>
<dbReference type="PIRSF" id="PIRSF000538">
    <property type="entry name" value="GlpK"/>
    <property type="match status" value="1"/>
</dbReference>
<dbReference type="PROSITE" id="PS00445">
    <property type="entry name" value="FGGY_KINASES_2"/>
    <property type="match status" value="1"/>
</dbReference>
<evidence type="ECO:0000256" key="7">
    <source>
        <dbReference type="ARBA" id="ARBA00023277"/>
    </source>
</evidence>
<comment type="function">
    <text evidence="8">Catalyzes the phosphorylation of D-xylulose to D-xylulose 5-phosphate.</text>
</comment>
<accession>A0A7C9TLV7</accession>
<dbReference type="InterPro" id="IPR006000">
    <property type="entry name" value="Xylulokinase"/>
</dbReference>
<dbReference type="PANTHER" id="PTHR43095">
    <property type="entry name" value="SUGAR KINASE"/>
    <property type="match status" value="1"/>
</dbReference>
<keyword evidence="7 8" id="KW-0119">Carbohydrate metabolism</keyword>
<dbReference type="Pfam" id="PF02782">
    <property type="entry name" value="FGGY_C"/>
    <property type="match status" value="1"/>
</dbReference>
<evidence type="ECO:0000256" key="8">
    <source>
        <dbReference type="HAMAP-Rule" id="MF_02220"/>
    </source>
</evidence>
<protein>
    <recommendedName>
        <fullName evidence="8 10">Xylulose kinase</fullName>
        <shortName evidence="8 10">Xylulokinase</shortName>
        <ecNumber evidence="8 10">2.7.1.17</ecNumber>
    </recommendedName>
</protein>
<evidence type="ECO:0000313" key="14">
    <source>
        <dbReference type="Proteomes" id="UP000484255"/>
    </source>
</evidence>
<feature type="domain" description="Carbohydrate kinase FGGY N-terminal" evidence="11">
    <location>
        <begin position="1"/>
        <end position="244"/>
    </location>
</feature>
<evidence type="ECO:0000256" key="3">
    <source>
        <dbReference type="ARBA" id="ARBA00022679"/>
    </source>
</evidence>
<dbReference type="Gene3D" id="3.30.420.40">
    <property type="match status" value="2"/>
</dbReference>
<dbReference type="HAMAP" id="MF_02220">
    <property type="entry name" value="XylB"/>
    <property type="match status" value="1"/>
</dbReference>
<dbReference type="InterPro" id="IPR018485">
    <property type="entry name" value="FGGY_C"/>
</dbReference>
<dbReference type="InterPro" id="IPR018483">
    <property type="entry name" value="Carb_kinase_FGGY_CS"/>
</dbReference>
<comment type="caution">
    <text evidence="13">The sequence shown here is derived from an EMBL/GenBank/DDBJ whole genome shotgun (WGS) entry which is preliminary data.</text>
</comment>
<reference evidence="13 14" key="1">
    <citation type="submission" date="2020-02" db="EMBL/GenBank/DDBJ databases">
        <title>Ideonella bacterium strain TBM-1.</title>
        <authorList>
            <person name="Chen W.-M."/>
        </authorList>
    </citation>
    <scope>NUCLEOTIDE SEQUENCE [LARGE SCALE GENOMIC DNA]</scope>
    <source>
        <strain evidence="13 14">TBM-1</strain>
    </source>
</reference>
<feature type="site" description="Important for activity" evidence="8">
    <location>
        <position position="6"/>
    </location>
</feature>
<dbReference type="InterPro" id="IPR018484">
    <property type="entry name" value="FGGY_N"/>
</dbReference>
<feature type="binding site" evidence="8">
    <location>
        <begin position="80"/>
        <end position="81"/>
    </location>
    <ligand>
        <name>substrate</name>
    </ligand>
</feature>
<dbReference type="Proteomes" id="UP000484255">
    <property type="component" value="Unassembled WGS sequence"/>
</dbReference>
<evidence type="ECO:0000256" key="4">
    <source>
        <dbReference type="ARBA" id="ARBA00022741"/>
    </source>
</evidence>
<comment type="similarity">
    <text evidence="1 8 9">Belongs to the FGGY kinase family.</text>
</comment>
<feature type="active site" description="Proton acceptor" evidence="8">
    <location>
        <position position="237"/>
    </location>
</feature>
<evidence type="ECO:0000313" key="13">
    <source>
        <dbReference type="EMBL" id="NDY91867.1"/>
    </source>
</evidence>
<keyword evidence="14" id="KW-1185">Reference proteome</keyword>
<evidence type="ECO:0000256" key="5">
    <source>
        <dbReference type="ARBA" id="ARBA00022777"/>
    </source>
</evidence>